<proteinExistence type="predicted"/>
<feature type="domain" description="EamA" evidence="2">
    <location>
        <begin position="2"/>
        <end position="76"/>
    </location>
</feature>
<feature type="transmembrane region" description="Helical" evidence="1">
    <location>
        <begin position="59"/>
        <end position="76"/>
    </location>
</feature>
<feature type="transmembrane region" description="Helical" evidence="1">
    <location>
        <begin position="28"/>
        <end position="47"/>
    </location>
</feature>
<dbReference type="EMBL" id="UINC01231621">
    <property type="protein sequence ID" value="SVE64229.1"/>
    <property type="molecule type" value="Genomic_DNA"/>
</dbReference>
<dbReference type="InterPro" id="IPR000620">
    <property type="entry name" value="EamA_dom"/>
</dbReference>
<dbReference type="AlphaFoldDB" id="A0A383F5I1"/>
<protein>
    <recommendedName>
        <fullName evidence="2">EamA domain-containing protein</fullName>
    </recommendedName>
</protein>
<feature type="non-terminal residue" evidence="3">
    <location>
        <position position="77"/>
    </location>
</feature>
<sequence length="77" mass="8580">MFLLFTAMLAVSTSPIIARYLDDVPAVAISFWRMGFGALILWMISVIKKQPPLSSENRNKTVMAGIFLGIHFALFFG</sequence>
<keyword evidence="1" id="KW-1133">Transmembrane helix</keyword>
<accession>A0A383F5I1</accession>
<dbReference type="GO" id="GO:0016020">
    <property type="term" value="C:membrane"/>
    <property type="evidence" value="ECO:0007669"/>
    <property type="project" value="InterPro"/>
</dbReference>
<gene>
    <name evidence="3" type="ORF">METZ01_LOCUS517083</name>
</gene>
<dbReference type="Pfam" id="PF00892">
    <property type="entry name" value="EamA"/>
    <property type="match status" value="1"/>
</dbReference>
<name>A0A383F5I1_9ZZZZ</name>
<evidence type="ECO:0000313" key="3">
    <source>
        <dbReference type="EMBL" id="SVE64229.1"/>
    </source>
</evidence>
<keyword evidence="1" id="KW-0472">Membrane</keyword>
<organism evidence="3">
    <name type="scientific">marine metagenome</name>
    <dbReference type="NCBI Taxonomy" id="408172"/>
    <lineage>
        <taxon>unclassified sequences</taxon>
        <taxon>metagenomes</taxon>
        <taxon>ecological metagenomes</taxon>
    </lineage>
</organism>
<reference evidence="3" key="1">
    <citation type="submission" date="2018-05" db="EMBL/GenBank/DDBJ databases">
        <authorList>
            <person name="Lanie J.A."/>
            <person name="Ng W.-L."/>
            <person name="Kazmierczak K.M."/>
            <person name="Andrzejewski T.M."/>
            <person name="Davidsen T.M."/>
            <person name="Wayne K.J."/>
            <person name="Tettelin H."/>
            <person name="Glass J.I."/>
            <person name="Rusch D."/>
            <person name="Podicherti R."/>
            <person name="Tsui H.-C.T."/>
            <person name="Winkler M.E."/>
        </authorList>
    </citation>
    <scope>NUCLEOTIDE SEQUENCE</scope>
</reference>
<evidence type="ECO:0000256" key="1">
    <source>
        <dbReference type="SAM" id="Phobius"/>
    </source>
</evidence>
<keyword evidence="1" id="KW-0812">Transmembrane</keyword>
<evidence type="ECO:0000259" key="2">
    <source>
        <dbReference type="Pfam" id="PF00892"/>
    </source>
</evidence>